<evidence type="ECO:0000256" key="1">
    <source>
        <dbReference type="SAM" id="MobiDB-lite"/>
    </source>
</evidence>
<name>A0A0A9CXS1_ARUDO</name>
<feature type="compositionally biased region" description="Basic and acidic residues" evidence="1">
    <location>
        <begin position="1"/>
        <end position="11"/>
    </location>
</feature>
<feature type="compositionally biased region" description="Low complexity" evidence="1">
    <location>
        <begin position="36"/>
        <end position="45"/>
    </location>
</feature>
<evidence type="ECO:0000313" key="2">
    <source>
        <dbReference type="EMBL" id="JAD80416.1"/>
    </source>
</evidence>
<organism evidence="2">
    <name type="scientific">Arundo donax</name>
    <name type="common">Giant reed</name>
    <name type="synonym">Donax arundinaceus</name>
    <dbReference type="NCBI Taxonomy" id="35708"/>
    <lineage>
        <taxon>Eukaryota</taxon>
        <taxon>Viridiplantae</taxon>
        <taxon>Streptophyta</taxon>
        <taxon>Embryophyta</taxon>
        <taxon>Tracheophyta</taxon>
        <taxon>Spermatophyta</taxon>
        <taxon>Magnoliopsida</taxon>
        <taxon>Liliopsida</taxon>
        <taxon>Poales</taxon>
        <taxon>Poaceae</taxon>
        <taxon>PACMAD clade</taxon>
        <taxon>Arundinoideae</taxon>
        <taxon>Arundineae</taxon>
        <taxon>Arundo</taxon>
    </lineage>
</organism>
<dbReference type="AlphaFoldDB" id="A0A0A9CXS1"/>
<reference evidence="2" key="1">
    <citation type="submission" date="2014-09" db="EMBL/GenBank/DDBJ databases">
        <authorList>
            <person name="Magalhaes I.L.F."/>
            <person name="Oliveira U."/>
            <person name="Santos F.R."/>
            <person name="Vidigal T.H.D.A."/>
            <person name="Brescovit A.D."/>
            <person name="Santos A.J."/>
        </authorList>
    </citation>
    <scope>NUCLEOTIDE SEQUENCE</scope>
    <source>
        <tissue evidence="2">Shoot tissue taken approximately 20 cm above the soil surface</tissue>
    </source>
</reference>
<reference evidence="2" key="2">
    <citation type="journal article" date="2015" name="Data Brief">
        <title>Shoot transcriptome of the giant reed, Arundo donax.</title>
        <authorList>
            <person name="Barrero R.A."/>
            <person name="Guerrero F.D."/>
            <person name="Moolhuijzen P."/>
            <person name="Goolsby J.A."/>
            <person name="Tidwell J."/>
            <person name="Bellgard S.E."/>
            <person name="Bellgard M.I."/>
        </authorList>
    </citation>
    <scope>NUCLEOTIDE SEQUENCE</scope>
    <source>
        <tissue evidence="2">Shoot tissue taken approximately 20 cm above the soil surface</tissue>
    </source>
</reference>
<feature type="region of interest" description="Disordered" evidence="1">
    <location>
        <begin position="1"/>
        <end position="45"/>
    </location>
</feature>
<protein>
    <submittedName>
        <fullName evidence="2">Uncharacterized protein</fullName>
    </submittedName>
</protein>
<sequence>MVLTLEDEKPKGSLGHEGGCGTRQWPRNIELPAEPSESGASDGVSAVSSYQPGITHVVLAHVARTIILAALI</sequence>
<proteinExistence type="predicted"/>
<accession>A0A0A9CXS1</accession>
<dbReference type="EMBL" id="GBRH01217479">
    <property type="protein sequence ID" value="JAD80416.1"/>
    <property type="molecule type" value="Transcribed_RNA"/>
</dbReference>